<organism evidence="1 2">
    <name type="scientific">Candidatus Segetimicrobium genomatis</name>
    <dbReference type="NCBI Taxonomy" id="2569760"/>
    <lineage>
        <taxon>Bacteria</taxon>
        <taxon>Bacillati</taxon>
        <taxon>Candidatus Sysuimicrobiota</taxon>
        <taxon>Candidatus Sysuimicrobiia</taxon>
        <taxon>Candidatus Sysuimicrobiales</taxon>
        <taxon>Candidatus Segetimicrobiaceae</taxon>
        <taxon>Candidatus Segetimicrobium</taxon>
    </lineage>
</organism>
<evidence type="ECO:0000313" key="1">
    <source>
        <dbReference type="EMBL" id="TMI73123.1"/>
    </source>
</evidence>
<name>A0A537IP52_9BACT</name>
<proteinExistence type="predicted"/>
<dbReference type="AlphaFoldDB" id="A0A537IP52"/>
<dbReference type="Proteomes" id="UP000318834">
    <property type="component" value="Unassembled WGS sequence"/>
</dbReference>
<reference evidence="1 2" key="1">
    <citation type="journal article" date="2019" name="Nat. Microbiol.">
        <title>Mediterranean grassland soil C-N compound turnover is dependent on rainfall and depth, and is mediated by genomically divergent microorganisms.</title>
        <authorList>
            <person name="Diamond S."/>
            <person name="Andeer P.F."/>
            <person name="Li Z."/>
            <person name="Crits-Christoph A."/>
            <person name="Burstein D."/>
            <person name="Anantharaman K."/>
            <person name="Lane K.R."/>
            <person name="Thomas B.C."/>
            <person name="Pan C."/>
            <person name="Northen T.R."/>
            <person name="Banfield J.F."/>
        </authorList>
    </citation>
    <scope>NUCLEOTIDE SEQUENCE [LARGE SCALE GENOMIC DNA]</scope>
    <source>
        <strain evidence="1">NP_8</strain>
    </source>
</reference>
<accession>A0A537IP52</accession>
<dbReference type="EMBL" id="VBAP01000076">
    <property type="protein sequence ID" value="TMI73123.1"/>
    <property type="molecule type" value="Genomic_DNA"/>
</dbReference>
<sequence length="98" mass="10870">MERLTRQQLIQRLCERFQGTLDPTGEVDVRFPGGVIIVAATPEEIPAAVQRLKPLLGYRFLGIHRADLFTASRATVQTKIGLLDENGSTVKAPDVKLR</sequence>
<evidence type="ECO:0000313" key="2">
    <source>
        <dbReference type="Proteomes" id="UP000318834"/>
    </source>
</evidence>
<protein>
    <submittedName>
        <fullName evidence="1">Uncharacterized protein</fullName>
    </submittedName>
</protein>
<comment type="caution">
    <text evidence="1">The sequence shown here is derived from an EMBL/GenBank/DDBJ whole genome shotgun (WGS) entry which is preliminary data.</text>
</comment>
<gene>
    <name evidence="1" type="ORF">E6H05_10255</name>
</gene>